<proteinExistence type="predicted"/>
<reference evidence="3" key="3">
    <citation type="submission" date="2020-10" db="UniProtKB">
        <authorList>
            <consortium name="WormBaseParasite"/>
        </authorList>
    </citation>
    <scope>IDENTIFICATION</scope>
</reference>
<protein>
    <submittedName>
        <fullName evidence="3">SHR-BD domain-containing protein</fullName>
    </submittedName>
</protein>
<sequence length="141" mass="15403">MEPYGVDRGAGGWTSVAIAARPSALRNTCLRSVGSMLGVSFWHQQSDLIRYDMSPDTPCDAYRFLKPQCGEKQGLLRISFAATELGVRVGAQNELKAAIHSDFRLDTEILLSEATTPLKLVNLTNLGLSFDNWVLSTSALL</sequence>
<gene>
    <name evidence="1" type="ORF">EgrG_002015700</name>
</gene>
<dbReference type="AlphaFoldDB" id="A0A068W721"/>
<name>A0A068W721_ECHGR</name>
<dbReference type="EMBL" id="LK028576">
    <property type="protein sequence ID" value="CDS15279.1"/>
    <property type="molecule type" value="Genomic_DNA"/>
</dbReference>
<accession>A0A068W721</accession>
<evidence type="ECO:0000313" key="2">
    <source>
        <dbReference type="Proteomes" id="UP000492820"/>
    </source>
</evidence>
<dbReference type="WBParaSite" id="EgrG_002015700">
    <property type="protein sequence ID" value="EgrG_002015700"/>
    <property type="gene ID" value="EgrG_002015700"/>
</dbReference>
<organism evidence="1">
    <name type="scientific">Echinococcus granulosus</name>
    <name type="common">Hydatid tapeworm</name>
    <dbReference type="NCBI Taxonomy" id="6210"/>
    <lineage>
        <taxon>Eukaryota</taxon>
        <taxon>Metazoa</taxon>
        <taxon>Spiralia</taxon>
        <taxon>Lophotrochozoa</taxon>
        <taxon>Platyhelminthes</taxon>
        <taxon>Cestoda</taxon>
        <taxon>Eucestoda</taxon>
        <taxon>Cyclophyllidea</taxon>
        <taxon>Taeniidae</taxon>
        <taxon>Echinococcus</taxon>
        <taxon>Echinococcus granulosus group</taxon>
    </lineage>
</organism>
<evidence type="ECO:0000313" key="1">
    <source>
        <dbReference type="EMBL" id="CDS15279.1"/>
    </source>
</evidence>
<dbReference type="Proteomes" id="UP000492820">
    <property type="component" value="Unassembled WGS sequence"/>
</dbReference>
<reference evidence="1" key="2">
    <citation type="submission" date="2014-06" db="EMBL/GenBank/DDBJ databases">
        <authorList>
            <person name="Aslett M."/>
        </authorList>
    </citation>
    <scope>NUCLEOTIDE SEQUENCE</scope>
</reference>
<reference evidence="1 2" key="1">
    <citation type="journal article" date="2013" name="Nature">
        <title>The genomes of four tapeworm species reveal adaptations to parasitism.</title>
        <authorList>
            <person name="Tsai I.J."/>
            <person name="Zarowiecki M."/>
            <person name="Holroyd N."/>
            <person name="Garciarrubio A."/>
            <person name="Sanchez-Flores A."/>
            <person name="Brooks K.L."/>
            <person name="Tracey A."/>
            <person name="Bobes R.J."/>
            <person name="Fragoso G."/>
            <person name="Sciutto E."/>
            <person name="Aslett M."/>
            <person name="Beasley H."/>
            <person name="Bennett H.M."/>
            <person name="Cai J."/>
            <person name="Camicia F."/>
            <person name="Clark R."/>
            <person name="Cucher M."/>
            <person name="De Silva N."/>
            <person name="Day T.A."/>
            <person name="Deplazes P."/>
            <person name="Estrada K."/>
            <person name="Fernandez C."/>
            <person name="Holland P.W."/>
            <person name="Hou J."/>
            <person name="Hu S."/>
            <person name="Huckvale T."/>
            <person name="Hung S.S."/>
            <person name="Kamenetzky L."/>
            <person name="Keane J.A."/>
            <person name="Kiss F."/>
            <person name="Koziol U."/>
            <person name="Lambert O."/>
            <person name="Liu K."/>
            <person name="Luo X."/>
            <person name="Luo Y."/>
            <person name="Macchiaroli N."/>
            <person name="Nichol S."/>
            <person name="Paps J."/>
            <person name="Parkinson J."/>
            <person name="Pouchkina-Stantcheva N."/>
            <person name="Riddiford N."/>
            <person name="Rosenzvit M."/>
            <person name="Salinas G."/>
            <person name="Wasmuth J.D."/>
            <person name="Zamanian M."/>
            <person name="Zheng Y."/>
            <person name="Cai X."/>
            <person name="Soberon X."/>
            <person name="Olson P.D."/>
            <person name="Laclette J.P."/>
            <person name="Brehm K."/>
            <person name="Berriman M."/>
            <person name="Garciarrubio A."/>
            <person name="Bobes R.J."/>
            <person name="Fragoso G."/>
            <person name="Sanchez-Flores A."/>
            <person name="Estrada K."/>
            <person name="Cevallos M.A."/>
            <person name="Morett E."/>
            <person name="Gonzalez V."/>
            <person name="Portillo T."/>
            <person name="Ochoa-Leyva A."/>
            <person name="Jose M.V."/>
            <person name="Sciutto E."/>
            <person name="Landa A."/>
            <person name="Jimenez L."/>
            <person name="Valdes V."/>
            <person name="Carrero J.C."/>
            <person name="Larralde C."/>
            <person name="Morales-Montor J."/>
            <person name="Limon-Lason J."/>
            <person name="Soberon X."/>
            <person name="Laclette J.P."/>
        </authorList>
    </citation>
    <scope>NUCLEOTIDE SEQUENCE [LARGE SCALE GENOMIC DNA]</scope>
</reference>
<evidence type="ECO:0000313" key="3">
    <source>
        <dbReference type="WBParaSite" id="EgrG_002015700"/>
    </source>
</evidence>